<gene>
    <name evidence="2" type="ORF">Bpfe_013965</name>
</gene>
<sequence>MGSNPEVKLELKTLIQVYWAPGSYLEGTLENEGGRCGRNKSRSSKYKEMVEPHVNYEPNLRSTSGRG</sequence>
<feature type="region of interest" description="Disordered" evidence="1">
    <location>
        <begin position="29"/>
        <end position="67"/>
    </location>
</feature>
<dbReference type="EMBL" id="JASAOG010000060">
    <property type="protein sequence ID" value="KAK0056747.1"/>
    <property type="molecule type" value="Genomic_DNA"/>
</dbReference>
<reference evidence="2" key="2">
    <citation type="submission" date="2023-04" db="EMBL/GenBank/DDBJ databases">
        <authorList>
            <person name="Bu L."/>
            <person name="Lu L."/>
            <person name="Laidemitt M.R."/>
            <person name="Zhang S.M."/>
            <person name="Mutuku M."/>
            <person name="Mkoji G."/>
            <person name="Steinauer M."/>
            <person name="Loker E.S."/>
        </authorList>
    </citation>
    <scope>NUCLEOTIDE SEQUENCE</scope>
    <source>
        <strain evidence="2">KasaAsao</strain>
        <tissue evidence="2">Whole Snail</tissue>
    </source>
</reference>
<evidence type="ECO:0000313" key="2">
    <source>
        <dbReference type="EMBL" id="KAK0056747.1"/>
    </source>
</evidence>
<comment type="caution">
    <text evidence="2">The sequence shown here is derived from an EMBL/GenBank/DDBJ whole genome shotgun (WGS) entry which is preliminary data.</text>
</comment>
<protein>
    <submittedName>
        <fullName evidence="2">Uncharacterized protein</fullName>
    </submittedName>
</protein>
<keyword evidence="3" id="KW-1185">Reference proteome</keyword>
<reference evidence="2" key="1">
    <citation type="journal article" date="2023" name="PLoS Negl. Trop. Dis.">
        <title>A genome sequence for Biomphalaria pfeifferi, the major vector snail for the human-infecting parasite Schistosoma mansoni.</title>
        <authorList>
            <person name="Bu L."/>
            <person name="Lu L."/>
            <person name="Laidemitt M.R."/>
            <person name="Zhang S.M."/>
            <person name="Mutuku M."/>
            <person name="Mkoji G."/>
            <person name="Steinauer M."/>
            <person name="Loker E.S."/>
        </authorList>
    </citation>
    <scope>NUCLEOTIDE SEQUENCE</scope>
    <source>
        <strain evidence="2">KasaAsao</strain>
    </source>
</reference>
<dbReference type="Proteomes" id="UP001233172">
    <property type="component" value="Unassembled WGS sequence"/>
</dbReference>
<accession>A0AAD8F9J6</accession>
<evidence type="ECO:0000256" key="1">
    <source>
        <dbReference type="SAM" id="MobiDB-lite"/>
    </source>
</evidence>
<proteinExistence type="predicted"/>
<name>A0AAD8F9J6_BIOPF</name>
<dbReference type="AlphaFoldDB" id="A0AAD8F9J6"/>
<evidence type="ECO:0000313" key="3">
    <source>
        <dbReference type="Proteomes" id="UP001233172"/>
    </source>
</evidence>
<organism evidence="2 3">
    <name type="scientific">Biomphalaria pfeifferi</name>
    <name type="common">Bloodfluke planorb</name>
    <name type="synonym">Freshwater snail</name>
    <dbReference type="NCBI Taxonomy" id="112525"/>
    <lineage>
        <taxon>Eukaryota</taxon>
        <taxon>Metazoa</taxon>
        <taxon>Spiralia</taxon>
        <taxon>Lophotrochozoa</taxon>
        <taxon>Mollusca</taxon>
        <taxon>Gastropoda</taxon>
        <taxon>Heterobranchia</taxon>
        <taxon>Euthyneura</taxon>
        <taxon>Panpulmonata</taxon>
        <taxon>Hygrophila</taxon>
        <taxon>Lymnaeoidea</taxon>
        <taxon>Planorbidae</taxon>
        <taxon>Biomphalaria</taxon>
    </lineage>
</organism>